<feature type="compositionally biased region" description="Low complexity" evidence="2">
    <location>
        <begin position="643"/>
        <end position="656"/>
    </location>
</feature>
<feature type="region of interest" description="Disordered" evidence="2">
    <location>
        <begin position="1"/>
        <end position="22"/>
    </location>
</feature>
<keyword evidence="3" id="KW-1133">Transmembrane helix</keyword>
<evidence type="ECO:0000256" key="1">
    <source>
        <dbReference type="SAM" id="Coils"/>
    </source>
</evidence>
<feature type="region of interest" description="Disordered" evidence="2">
    <location>
        <begin position="608"/>
        <end position="656"/>
    </location>
</feature>
<evidence type="ECO:0000313" key="4">
    <source>
        <dbReference type="EMBL" id="CAD9594670.1"/>
    </source>
</evidence>
<sequence>MNVNNNQKKAPPPAGNMGLANKTVEGDGTSTKYLDKYLTIYDQWPGVNKLADVKEEHVEGEWLKMFWLNFAYWMAITPLKKEIGEGYLDFSSKETYYKSAKRVLSIKFPNNDFSSKQQDSTDWHKGTKAYFDTECKRSRIENEVEKETRKSEPLYKDLSSSLTVERAKYLGVDRVDAKSIASSLIQKTKHYDSASRLAEFNLNRAALARGGEHSYARYDEGAFDPFFQAPDFDWSIIKQKERQCMLVFCDLNLYMVCPFFSFAVFFLFGGLRRDTVSDLKKPFIFPHLRSIRSDSVANRMTKTLQNNIEFPDRKPAFTSRSMRKGSMTENRLHRDLSPDEEVARSGHTPGGGGPPKNSNAEGYVASTPGMNAPGGLALAGYTNCHMRPVPFNFDCLGMEAYETVQRLVGALFVNDVPELKKGGKLHAVLNICAARLIGSLVDLVADVGYNHPIVQKIISAAQEAKVVDDRVEAPIGAANLPRHYIVLKDWSKKIKHAFVENNPQHAPASGNTEAKVAGMESLVASILPRLTSLEEAVMARESNNEVLQIQRDEIQRLNAEIEVLRQTNLMQKRMLNAVSSPDHNVSYAQAKSPCPSMPAIMPAISHNTSAAGEGDASATGENSSTTGEYINTPVADTESERCAQPPTKKQKTTTAQKTTATTASAAYSTVVDNAMKSPAPAKIGDHTVQLELERLVENGVISKRQKAYRGNGFVSKSILFDEKNDLFVGLPDQFALISEGARYRRGMTTVAMVITQQQWEELCNLESTELDEDRRKFLVRIQDSTMVRILELEVQAGLKEAGKKSRARPTIHSIAGRLLDVTKKWKEQGMADLDAENKIHLYAIGFRKGQQTLSFARQG</sequence>
<proteinExistence type="predicted"/>
<organism evidence="4">
    <name type="scientific">Skeletonema marinoi</name>
    <dbReference type="NCBI Taxonomy" id="267567"/>
    <lineage>
        <taxon>Eukaryota</taxon>
        <taxon>Sar</taxon>
        <taxon>Stramenopiles</taxon>
        <taxon>Ochrophyta</taxon>
        <taxon>Bacillariophyta</taxon>
        <taxon>Coscinodiscophyceae</taxon>
        <taxon>Thalassiosirophycidae</taxon>
        <taxon>Thalassiosirales</taxon>
        <taxon>Skeletonemataceae</taxon>
        <taxon>Skeletonema</taxon>
        <taxon>Skeletonema marinoi-dohrnii complex</taxon>
    </lineage>
</organism>
<reference evidence="4" key="1">
    <citation type="submission" date="2021-01" db="EMBL/GenBank/DDBJ databases">
        <authorList>
            <person name="Corre E."/>
            <person name="Pelletier E."/>
            <person name="Niang G."/>
            <person name="Scheremetjew M."/>
            <person name="Finn R."/>
            <person name="Kale V."/>
            <person name="Holt S."/>
            <person name="Cochrane G."/>
            <person name="Meng A."/>
            <person name="Brown T."/>
            <person name="Cohen L."/>
        </authorList>
    </citation>
    <scope>NUCLEOTIDE SEQUENCE</scope>
    <source>
        <strain evidence="4">SM1012Den-03</strain>
    </source>
</reference>
<feature type="region of interest" description="Disordered" evidence="2">
    <location>
        <begin position="316"/>
        <end position="364"/>
    </location>
</feature>
<feature type="transmembrane region" description="Helical" evidence="3">
    <location>
        <begin position="251"/>
        <end position="271"/>
    </location>
</feature>
<keyword evidence="3" id="KW-0472">Membrane</keyword>
<accession>A0A7S2L4P0</accession>
<keyword evidence="1" id="KW-0175">Coiled coil</keyword>
<evidence type="ECO:0000256" key="2">
    <source>
        <dbReference type="SAM" id="MobiDB-lite"/>
    </source>
</evidence>
<dbReference type="EMBL" id="HBGZ01011530">
    <property type="protein sequence ID" value="CAD9594670.1"/>
    <property type="molecule type" value="Transcribed_RNA"/>
</dbReference>
<dbReference type="AlphaFoldDB" id="A0A7S2L4P0"/>
<feature type="compositionally biased region" description="Basic and acidic residues" evidence="2">
    <location>
        <begin position="330"/>
        <end position="344"/>
    </location>
</feature>
<evidence type="ECO:0000256" key="3">
    <source>
        <dbReference type="SAM" id="Phobius"/>
    </source>
</evidence>
<feature type="coiled-coil region" evidence="1">
    <location>
        <begin position="540"/>
        <end position="567"/>
    </location>
</feature>
<gene>
    <name evidence="4" type="ORF">SMAR0320_LOCUS8259</name>
</gene>
<name>A0A7S2L4P0_9STRA</name>
<protein>
    <submittedName>
        <fullName evidence="4">Uncharacterized protein</fullName>
    </submittedName>
</protein>
<keyword evidence="3" id="KW-0812">Transmembrane</keyword>
<feature type="compositionally biased region" description="Polar residues" evidence="2">
    <location>
        <begin position="619"/>
        <end position="629"/>
    </location>
</feature>